<feature type="transmembrane region" description="Helical" evidence="1">
    <location>
        <begin position="100"/>
        <end position="117"/>
    </location>
</feature>
<feature type="transmembrane region" description="Helical" evidence="1">
    <location>
        <begin position="74"/>
        <end position="93"/>
    </location>
</feature>
<keyword evidence="3" id="KW-1185">Reference proteome</keyword>
<keyword evidence="1" id="KW-0472">Membrane</keyword>
<keyword evidence="1" id="KW-1133">Transmembrane helix</keyword>
<feature type="transmembrane region" description="Helical" evidence="1">
    <location>
        <begin position="161"/>
        <end position="181"/>
    </location>
</feature>
<feature type="transmembrane region" description="Helical" evidence="1">
    <location>
        <begin position="201"/>
        <end position="221"/>
    </location>
</feature>
<evidence type="ECO:0008006" key="4">
    <source>
        <dbReference type="Google" id="ProtNLM"/>
    </source>
</evidence>
<reference evidence="2 3" key="1">
    <citation type="journal article" date="2019" name="Int. J. Syst. Evol. Microbiol.">
        <title>The Global Catalogue of Microorganisms (GCM) 10K type strain sequencing project: providing services to taxonomists for standard genome sequencing and annotation.</title>
        <authorList>
            <consortium name="The Broad Institute Genomics Platform"/>
            <consortium name="The Broad Institute Genome Sequencing Center for Infectious Disease"/>
            <person name="Wu L."/>
            <person name="Ma J."/>
        </authorList>
    </citation>
    <scope>NUCLEOTIDE SEQUENCE [LARGE SCALE GENOMIC DNA]</scope>
    <source>
        <strain evidence="2 3">JCM 14303</strain>
    </source>
</reference>
<dbReference type="RefSeq" id="WP_344177612.1">
    <property type="nucleotide sequence ID" value="NZ_BAAANC010000002.1"/>
</dbReference>
<feature type="transmembrane region" description="Helical" evidence="1">
    <location>
        <begin position="129"/>
        <end position="149"/>
    </location>
</feature>
<name>A0ABN2BFK1_9ACTN</name>
<dbReference type="Proteomes" id="UP001500363">
    <property type="component" value="Unassembled WGS sequence"/>
</dbReference>
<evidence type="ECO:0000313" key="3">
    <source>
        <dbReference type="Proteomes" id="UP001500363"/>
    </source>
</evidence>
<sequence>MTELVVVRWLCLALPIGLVVVASRSWEWRHLQGEGGRRAGAALLGFLFAFVALGVTNQLAVGFGWWSFEPVHGSFLGLPLDLWIGWALCWGALPALVPGRMLIWVLACGWIDLLVMPRLDELVHLGPHWLYGEALVLAGVLVPSVLLARWTVDRDQLTGRVLLQLITFTGLVLWLLPSAVMTEGDGSWDHLLDGPAWRTSLILQLMALASVPALAAVTEFARAGGTPYPWDPPQRLVTTGPYARLANPMQASVVVMLALLAIGTQSWSLALATVGAVSFSHFVADPHEREQLAAREPAWRAYDREVRAWIPRRRPYQPRGELYLAETCTICAQTRTLVESTHPDGLTITAAETYTVAALRRALYVGPDGQRASGLGAIARAFQHSGPGWAYVGWLIGLPVVRPLLQLLLDGMGGGERDLPARRP</sequence>
<dbReference type="Gene3D" id="1.20.120.1630">
    <property type="match status" value="1"/>
</dbReference>
<evidence type="ECO:0000313" key="2">
    <source>
        <dbReference type="EMBL" id="GAA1539440.1"/>
    </source>
</evidence>
<feature type="transmembrane region" description="Helical" evidence="1">
    <location>
        <begin position="6"/>
        <end position="22"/>
    </location>
</feature>
<gene>
    <name evidence="2" type="ORF">GCM10009741_47730</name>
</gene>
<organism evidence="2 3">
    <name type="scientific">Kribbella lupini</name>
    <dbReference type="NCBI Taxonomy" id="291602"/>
    <lineage>
        <taxon>Bacteria</taxon>
        <taxon>Bacillati</taxon>
        <taxon>Actinomycetota</taxon>
        <taxon>Actinomycetes</taxon>
        <taxon>Propionibacteriales</taxon>
        <taxon>Kribbellaceae</taxon>
        <taxon>Kribbella</taxon>
    </lineage>
</organism>
<comment type="caution">
    <text evidence="2">The sequence shown here is derived from an EMBL/GenBank/DDBJ whole genome shotgun (WGS) entry which is preliminary data.</text>
</comment>
<evidence type="ECO:0000256" key="1">
    <source>
        <dbReference type="SAM" id="Phobius"/>
    </source>
</evidence>
<dbReference type="EMBL" id="BAAANC010000002">
    <property type="protein sequence ID" value="GAA1539440.1"/>
    <property type="molecule type" value="Genomic_DNA"/>
</dbReference>
<feature type="transmembrane region" description="Helical" evidence="1">
    <location>
        <begin position="43"/>
        <end position="68"/>
    </location>
</feature>
<proteinExistence type="predicted"/>
<accession>A0ABN2BFK1</accession>
<protein>
    <recommendedName>
        <fullName evidence="4">Protein-S-isoprenylcysteine O-methyltransferase Ste14</fullName>
    </recommendedName>
</protein>
<keyword evidence="1" id="KW-0812">Transmembrane</keyword>